<reference evidence="2 3" key="1">
    <citation type="submission" date="2011-08" db="EMBL/GenBank/DDBJ databases">
        <title>The Genome Sequence of Plasmodium vivax Mauritania I.</title>
        <authorList>
            <consortium name="The Broad Institute Genome Sequencing Platform"/>
            <consortium name="The Broad Institute Genome Sequencing Center for Infectious Disease"/>
            <person name="Neafsey D."/>
            <person name="Carlton J."/>
            <person name="Barnwell J."/>
            <person name="Collins W."/>
            <person name="Escalante A."/>
            <person name="Mullikin J."/>
            <person name="Saul A."/>
            <person name="Guigo R."/>
            <person name="Camara F."/>
            <person name="Young S.K."/>
            <person name="Zeng Q."/>
            <person name="Gargeya S."/>
            <person name="Fitzgerald M."/>
            <person name="Haas B."/>
            <person name="Abouelleil A."/>
            <person name="Alvarado L."/>
            <person name="Arachchi H.M."/>
            <person name="Berlin A."/>
            <person name="Brown A."/>
            <person name="Chapman S.B."/>
            <person name="Chen Z."/>
            <person name="Dunbar C."/>
            <person name="Freedman E."/>
            <person name="Gearin G."/>
            <person name="Gellesch M."/>
            <person name="Goldberg J."/>
            <person name="Griggs A."/>
            <person name="Gujja S."/>
            <person name="Heiman D."/>
            <person name="Howarth C."/>
            <person name="Larson L."/>
            <person name="Lui A."/>
            <person name="MacDonald P.J.P."/>
            <person name="Montmayeur A."/>
            <person name="Murphy C."/>
            <person name="Neiman D."/>
            <person name="Pearson M."/>
            <person name="Priest M."/>
            <person name="Roberts A."/>
            <person name="Saif S."/>
            <person name="Shea T."/>
            <person name="Shenoy N."/>
            <person name="Sisk P."/>
            <person name="Stolte C."/>
            <person name="Sykes S."/>
            <person name="Wortman J."/>
            <person name="Nusbaum C."/>
            <person name="Birren B."/>
        </authorList>
    </citation>
    <scope>NUCLEOTIDE SEQUENCE [LARGE SCALE GENOMIC DNA]</scope>
    <source>
        <strain evidence="2 3">Mauritania I</strain>
    </source>
</reference>
<proteinExistence type="predicted"/>
<accession>A0A0J9T8Y7</accession>
<organism evidence="2 3">
    <name type="scientific">Plasmodium vivax Mauritania I</name>
    <dbReference type="NCBI Taxonomy" id="1035515"/>
    <lineage>
        <taxon>Eukaryota</taxon>
        <taxon>Sar</taxon>
        <taxon>Alveolata</taxon>
        <taxon>Apicomplexa</taxon>
        <taxon>Aconoidasida</taxon>
        <taxon>Haemosporida</taxon>
        <taxon>Plasmodiidae</taxon>
        <taxon>Plasmodium</taxon>
        <taxon>Plasmodium (Plasmodium)</taxon>
    </lineage>
</organism>
<dbReference type="EMBL" id="KQ235090">
    <property type="protein sequence ID" value="KMZ91107.1"/>
    <property type="molecule type" value="Genomic_DNA"/>
</dbReference>
<protein>
    <recommendedName>
        <fullName evidence="4">PIR Superfamily Protein</fullName>
    </recommendedName>
</protein>
<evidence type="ECO:0008006" key="4">
    <source>
        <dbReference type="Google" id="ProtNLM"/>
    </source>
</evidence>
<dbReference type="OrthoDB" id="10363848at2759"/>
<dbReference type="AlphaFoldDB" id="A0A0J9T8Y7"/>
<feature type="transmembrane region" description="Helical" evidence="1">
    <location>
        <begin position="265"/>
        <end position="287"/>
    </location>
</feature>
<gene>
    <name evidence="2" type="ORF">PVMG_04879</name>
</gene>
<keyword evidence="1" id="KW-1133">Transmembrane helix</keyword>
<dbReference type="Proteomes" id="UP000053776">
    <property type="component" value="Unassembled WGS sequence"/>
</dbReference>
<keyword evidence="1" id="KW-0812">Transmembrane</keyword>
<keyword evidence="1" id="KW-0472">Membrane</keyword>
<name>A0A0J9T8Y7_PLAVI</name>
<evidence type="ECO:0000313" key="3">
    <source>
        <dbReference type="Proteomes" id="UP000053776"/>
    </source>
</evidence>
<evidence type="ECO:0000256" key="1">
    <source>
        <dbReference type="SAM" id="Phobius"/>
    </source>
</evidence>
<sequence length="290" mass="33645">MNIPEISLYNKLYNDEDTTSINIDEFFEGCEECKTTNSLKRYVSKIAKYYDDLKNCLNSDSNEKCCRFFQYWLYMERTLSLPLHANNYKVWNNIISHVNNKLTKDISASKCNINHEKYPYAIINVRKSLDEFCSIMNFLGKSEQINSDRNKCLFVNEKINKLTNDILLSIMSIENYKNLEKEYFKISPTCTFLTFKSIIPYSSCPEEREILHVDSKTCENAPPETPSFVQPNDPPEALPVAPPQIVFVNTCTEQNTECAQDGIPVYHISLSAFITFLGTVFLFYLMYNVK</sequence>
<evidence type="ECO:0000313" key="2">
    <source>
        <dbReference type="EMBL" id="KMZ91107.1"/>
    </source>
</evidence>